<evidence type="ECO:0000259" key="1">
    <source>
        <dbReference type="Pfam" id="PF17919"/>
    </source>
</evidence>
<dbReference type="GO" id="GO:0003676">
    <property type="term" value="F:nucleic acid binding"/>
    <property type="evidence" value="ECO:0007669"/>
    <property type="project" value="InterPro"/>
</dbReference>
<dbReference type="InterPro" id="IPR012337">
    <property type="entry name" value="RNaseH-like_sf"/>
</dbReference>
<dbReference type="InterPro" id="IPR041577">
    <property type="entry name" value="RT_RNaseH_2"/>
</dbReference>
<feature type="domain" description="Reverse transcriptase/retrotransposon-derived protein RNase H-like" evidence="1">
    <location>
        <begin position="13"/>
        <end position="110"/>
    </location>
</feature>
<dbReference type="AlphaFoldDB" id="A0A438GE11"/>
<dbReference type="InterPro" id="IPR036397">
    <property type="entry name" value="RNaseH_sf"/>
</dbReference>
<gene>
    <name evidence="2" type="primary">pol_2083</name>
    <name evidence="2" type="ORF">CK203_058337</name>
</gene>
<dbReference type="InterPro" id="IPR043502">
    <property type="entry name" value="DNA/RNA_pol_sf"/>
</dbReference>
<evidence type="ECO:0000313" key="2">
    <source>
        <dbReference type="EMBL" id="RVW70447.1"/>
    </source>
</evidence>
<dbReference type="PANTHER" id="PTHR48475">
    <property type="entry name" value="RIBONUCLEASE H"/>
    <property type="match status" value="1"/>
</dbReference>
<dbReference type="PANTHER" id="PTHR48475:SF1">
    <property type="entry name" value="RNASE H TYPE-1 DOMAIN-CONTAINING PROTEIN"/>
    <property type="match status" value="1"/>
</dbReference>
<dbReference type="SUPFAM" id="SSF53098">
    <property type="entry name" value="Ribonuclease H-like"/>
    <property type="match status" value="1"/>
</dbReference>
<name>A0A438GE11_VITVI</name>
<dbReference type="Pfam" id="PF17919">
    <property type="entry name" value="RT_RNaseH_2"/>
    <property type="match status" value="1"/>
</dbReference>
<dbReference type="EMBL" id="QGNW01000464">
    <property type="protein sequence ID" value="RVW70447.1"/>
    <property type="molecule type" value="Genomic_DNA"/>
</dbReference>
<sequence length="381" mass="43297">MRQMKVSDGSAIWDDQCQHAFERIREYLLSPPVLAPPTPGRPLLLYLSISDVALGCMLAQLDDSGKDRAIYYLSKRMLDYETRYVTIERYCLALVWAPRRLRHYMTEYSVHLISRLDPLRYLFDRPALVGRLMKWLVLLTEFDIHYVTQKSIRGSIVADHLASLPVSYGRAINDDFSDEDVIAGTNLSGWRMYFDGAANHSGYGIGVLLISPHGDHIPRSVRLAFSDQHPATNNIVQGEWKTRDAKLKPYHAYLELLVGRFDDLRFTHLPRAQNQFADALGTLASMIDVPTDATVRPLLIESRSAPAYCCLIDDTEPDDGLPWYHDIYHFLKLGIYPDVAMAKDKRALRQLAARFVICGETLYRLSADGMLLLCLDRASAD</sequence>
<reference evidence="2 3" key="1">
    <citation type="journal article" date="2018" name="PLoS Genet.">
        <title>Population sequencing reveals clonal diversity and ancestral inbreeding in the grapevine cultivar Chardonnay.</title>
        <authorList>
            <person name="Roach M.J."/>
            <person name="Johnson D.L."/>
            <person name="Bohlmann J."/>
            <person name="van Vuuren H.J."/>
            <person name="Jones S.J."/>
            <person name="Pretorius I.S."/>
            <person name="Schmidt S.A."/>
            <person name="Borneman A.R."/>
        </authorList>
    </citation>
    <scope>NUCLEOTIDE SEQUENCE [LARGE SCALE GENOMIC DNA]</scope>
    <source>
        <strain evidence="3">cv. Chardonnay</strain>
        <tissue evidence="2">Leaf</tissue>
    </source>
</reference>
<dbReference type="Gene3D" id="3.30.420.10">
    <property type="entry name" value="Ribonuclease H-like superfamily/Ribonuclease H"/>
    <property type="match status" value="1"/>
</dbReference>
<dbReference type="CDD" id="cd09274">
    <property type="entry name" value="RNase_HI_RT_Ty3"/>
    <property type="match status" value="1"/>
</dbReference>
<accession>A0A438GE11</accession>
<evidence type="ECO:0000313" key="3">
    <source>
        <dbReference type="Proteomes" id="UP000288805"/>
    </source>
</evidence>
<dbReference type="Proteomes" id="UP000288805">
    <property type="component" value="Unassembled WGS sequence"/>
</dbReference>
<dbReference type="SUPFAM" id="SSF56672">
    <property type="entry name" value="DNA/RNA polymerases"/>
    <property type="match status" value="1"/>
</dbReference>
<comment type="caution">
    <text evidence="2">The sequence shown here is derived from an EMBL/GenBank/DDBJ whole genome shotgun (WGS) entry which is preliminary data.</text>
</comment>
<organism evidence="2 3">
    <name type="scientific">Vitis vinifera</name>
    <name type="common">Grape</name>
    <dbReference type="NCBI Taxonomy" id="29760"/>
    <lineage>
        <taxon>Eukaryota</taxon>
        <taxon>Viridiplantae</taxon>
        <taxon>Streptophyta</taxon>
        <taxon>Embryophyta</taxon>
        <taxon>Tracheophyta</taxon>
        <taxon>Spermatophyta</taxon>
        <taxon>Magnoliopsida</taxon>
        <taxon>eudicotyledons</taxon>
        <taxon>Gunneridae</taxon>
        <taxon>Pentapetalae</taxon>
        <taxon>rosids</taxon>
        <taxon>Vitales</taxon>
        <taxon>Vitaceae</taxon>
        <taxon>Viteae</taxon>
        <taxon>Vitis</taxon>
    </lineage>
</organism>
<proteinExistence type="predicted"/>
<protein>
    <submittedName>
        <fullName evidence="2">Retrovirus-related Pol polyprotein from transposon 17.6</fullName>
    </submittedName>
</protein>